<keyword evidence="2" id="KW-1185">Reference proteome</keyword>
<protein>
    <recommendedName>
        <fullName evidence="3">Hydrolase or acyltransferase of alpha/beta superfamily</fullName>
    </recommendedName>
</protein>
<gene>
    <name evidence="1" type="ordered locus">Aeqsu_3015</name>
</gene>
<name>I3YZN5_AEQSU</name>
<evidence type="ECO:0008006" key="3">
    <source>
        <dbReference type="Google" id="ProtNLM"/>
    </source>
</evidence>
<sequence>MGYAIFLQKRLMNSEKTHVYFVPGLAAGSEIFRNIKFPETFEIHILEWLIPEKGESLESYAKRMALGVTEKNAILIGVSFGGVVVQEMSYFLKLKKLIIISSVKSRSELPRRMKIASLTKAYKLIPTSLVLSVEDLTKFSVGPKSKKRLTLYQQYLHVRNKQYLDWALEQMITWEKKTEIENIIHLHGEKDMVFPIKYIQECEVIKGGTHIMILNKGREISKKLLEIFKQ</sequence>
<dbReference type="InterPro" id="IPR029058">
    <property type="entry name" value="AB_hydrolase_fold"/>
</dbReference>
<dbReference type="KEGG" id="asl:Aeqsu_3015"/>
<dbReference type="HOGENOM" id="CLU_105002_0_0_10"/>
<dbReference type="eggNOG" id="COG0596">
    <property type="taxonomic scope" value="Bacteria"/>
</dbReference>
<accession>I3YZN5</accession>
<reference evidence="1 2" key="1">
    <citation type="submission" date="2012-06" db="EMBL/GenBank/DDBJ databases">
        <title>The complete genome of Aequorivita sublithincola DSM 14238.</title>
        <authorList>
            <consortium name="US DOE Joint Genome Institute (JGI-PGF)"/>
            <person name="Lucas S."/>
            <person name="Copeland A."/>
            <person name="Lapidus A."/>
            <person name="Goodwin L."/>
            <person name="Pitluck S."/>
            <person name="Peters L."/>
            <person name="Munk A.C.C."/>
            <person name="Kyrpides N."/>
            <person name="Mavromatis K."/>
            <person name="Pagani I."/>
            <person name="Ivanova N."/>
            <person name="Ovchinnikova G."/>
            <person name="Zeytun A."/>
            <person name="Detter J.C."/>
            <person name="Han C."/>
            <person name="Land M."/>
            <person name="Hauser L."/>
            <person name="Markowitz V."/>
            <person name="Cheng J.-F."/>
            <person name="Hugenholtz P."/>
            <person name="Woyke T."/>
            <person name="Wu D."/>
            <person name="Tindall B."/>
            <person name="Faehnrich R."/>
            <person name="Brambilla E."/>
            <person name="Klenk H.-P."/>
            <person name="Eisen J.A."/>
        </authorList>
    </citation>
    <scope>NUCLEOTIDE SEQUENCE [LARGE SCALE GENOMIC DNA]</scope>
    <source>
        <strain evidence="2">DSM 14238 / LMG 21431 / ACAM 643 / 9-3</strain>
    </source>
</reference>
<dbReference type="STRING" id="746697.Aeqsu_3015"/>
<evidence type="ECO:0000313" key="1">
    <source>
        <dbReference type="EMBL" id="AFL82453.1"/>
    </source>
</evidence>
<dbReference type="AlphaFoldDB" id="I3YZN5"/>
<dbReference type="Gene3D" id="3.40.50.1820">
    <property type="entry name" value="alpha/beta hydrolase"/>
    <property type="match status" value="1"/>
</dbReference>
<dbReference type="Proteomes" id="UP000006049">
    <property type="component" value="Chromosome"/>
</dbReference>
<dbReference type="SUPFAM" id="SSF53474">
    <property type="entry name" value="alpha/beta-Hydrolases"/>
    <property type="match status" value="1"/>
</dbReference>
<organism evidence="1 2">
    <name type="scientific">Aequorivita sublithincola (strain DSM 14238 / LMG 21431 / ACAM 643 / 9-3)</name>
    <dbReference type="NCBI Taxonomy" id="746697"/>
    <lineage>
        <taxon>Bacteria</taxon>
        <taxon>Pseudomonadati</taxon>
        <taxon>Bacteroidota</taxon>
        <taxon>Flavobacteriia</taxon>
        <taxon>Flavobacteriales</taxon>
        <taxon>Flavobacteriaceae</taxon>
        <taxon>Aequorivita</taxon>
    </lineage>
</organism>
<evidence type="ECO:0000313" key="2">
    <source>
        <dbReference type="Proteomes" id="UP000006049"/>
    </source>
</evidence>
<dbReference type="EMBL" id="CP003280">
    <property type="protein sequence ID" value="AFL82453.1"/>
    <property type="molecule type" value="Genomic_DNA"/>
</dbReference>
<dbReference type="PATRIC" id="fig|746697.3.peg.3071"/>
<proteinExistence type="predicted"/>